<comment type="cofactor">
    <cofactor evidence="1">
        <name>Mg(2+)</name>
        <dbReference type="ChEBI" id="CHEBI:18420"/>
    </cofactor>
</comment>
<evidence type="ECO:0000256" key="4">
    <source>
        <dbReference type="ARBA" id="ARBA00022705"/>
    </source>
</evidence>
<feature type="compositionally biased region" description="Pro residues" evidence="13">
    <location>
        <begin position="219"/>
        <end position="230"/>
    </location>
</feature>
<keyword evidence="5" id="KW-0479">Metal-binding</keyword>
<evidence type="ECO:0000256" key="11">
    <source>
        <dbReference type="ARBA" id="ARBA00038905"/>
    </source>
</evidence>
<dbReference type="PRINTS" id="PR00502">
    <property type="entry name" value="NUDIXFAMILY"/>
</dbReference>
<protein>
    <recommendedName>
        <fullName evidence="11">8-oxo-dGTP diphosphatase</fullName>
        <ecNumber evidence="11">3.6.1.55</ecNumber>
    </recommendedName>
</protein>
<keyword evidence="9" id="KW-0234">DNA repair</keyword>
<name>A0ABW1QF92_9ACTN</name>
<dbReference type="Gene3D" id="3.90.79.10">
    <property type="entry name" value="Nucleoside Triphosphate Pyrophosphohydrolase"/>
    <property type="match status" value="1"/>
</dbReference>
<dbReference type="SUPFAM" id="SSF55811">
    <property type="entry name" value="Nudix"/>
    <property type="match status" value="1"/>
</dbReference>
<organism evidence="15 16">
    <name type="scientific">Mumia xiangluensis</name>
    <dbReference type="NCBI Taxonomy" id="1678900"/>
    <lineage>
        <taxon>Bacteria</taxon>
        <taxon>Bacillati</taxon>
        <taxon>Actinomycetota</taxon>
        <taxon>Actinomycetes</taxon>
        <taxon>Propionibacteriales</taxon>
        <taxon>Nocardioidaceae</taxon>
        <taxon>Mumia</taxon>
    </lineage>
</organism>
<evidence type="ECO:0000256" key="5">
    <source>
        <dbReference type="ARBA" id="ARBA00022723"/>
    </source>
</evidence>
<dbReference type="PROSITE" id="PS51462">
    <property type="entry name" value="NUDIX"/>
    <property type="match status" value="1"/>
</dbReference>
<dbReference type="InterPro" id="IPR020084">
    <property type="entry name" value="NUDIX_hydrolase_CS"/>
</dbReference>
<keyword evidence="6" id="KW-0227">DNA damage</keyword>
<evidence type="ECO:0000313" key="16">
    <source>
        <dbReference type="Proteomes" id="UP001596097"/>
    </source>
</evidence>
<evidence type="ECO:0000256" key="3">
    <source>
        <dbReference type="ARBA" id="ARBA00022457"/>
    </source>
</evidence>
<dbReference type="GO" id="GO:0016787">
    <property type="term" value="F:hydrolase activity"/>
    <property type="evidence" value="ECO:0007669"/>
    <property type="project" value="UniProtKB-KW"/>
</dbReference>
<accession>A0ABW1QF92</accession>
<sequence length="238" mass="25544">MTSETPERTPPRVVVGVALVQDGRVLAARRTRPASAAGRWELPGGKVEPGESEIEAARREVAEELGCDVAVGRRLAGEVELAGGMVLRAHVGEVVSGVPEPTEHDLLRWLGAEELDTVPWLDADRPFLPEIAELLRRTGSSVPVEAHFDEGEDAEEVLAALHAEGYAAYLHREGFAGEDDSEDRAWLVRVEDPAAAVRLDELVGDVDLAWMVEAGTAPAAPPATPPPLPSAPKRLKRD</sequence>
<evidence type="ECO:0000256" key="9">
    <source>
        <dbReference type="ARBA" id="ARBA00023204"/>
    </source>
</evidence>
<dbReference type="EC" id="3.6.1.55" evidence="11"/>
<evidence type="ECO:0000256" key="13">
    <source>
        <dbReference type="SAM" id="MobiDB-lite"/>
    </source>
</evidence>
<dbReference type="CDD" id="cd03425">
    <property type="entry name" value="NUDIX_MutT_NudA_like"/>
    <property type="match status" value="1"/>
</dbReference>
<gene>
    <name evidence="15" type="ORF">ACFPYK_01565</name>
</gene>
<evidence type="ECO:0000256" key="6">
    <source>
        <dbReference type="ARBA" id="ARBA00022763"/>
    </source>
</evidence>
<comment type="catalytic activity">
    <reaction evidence="10">
        <text>8-oxo-dGTP + H2O = 8-oxo-dGMP + diphosphate + H(+)</text>
        <dbReference type="Rhea" id="RHEA:31575"/>
        <dbReference type="ChEBI" id="CHEBI:15377"/>
        <dbReference type="ChEBI" id="CHEBI:15378"/>
        <dbReference type="ChEBI" id="CHEBI:33019"/>
        <dbReference type="ChEBI" id="CHEBI:63224"/>
        <dbReference type="ChEBI" id="CHEBI:77896"/>
        <dbReference type="EC" id="3.6.1.55"/>
    </reaction>
</comment>
<comment type="caution">
    <text evidence="15">The sequence shown here is derived from an EMBL/GenBank/DDBJ whole genome shotgun (WGS) entry which is preliminary data.</text>
</comment>
<keyword evidence="16" id="KW-1185">Reference proteome</keyword>
<evidence type="ECO:0000256" key="1">
    <source>
        <dbReference type="ARBA" id="ARBA00001946"/>
    </source>
</evidence>
<dbReference type="EMBL" id="JBHSQL010000001">
    <property type="protein sequence ID" value="MFC6148061.1"/>
    <property type="molecule type" value="Genomic_DNA"/>
</dbReference>
<keyword evidence="3" id="KW-0515">Mutator protein</keyword>
<keyword evidence="4" id="KW-0235">DNA replication</keyword>
<evidence type="ECO:0000259" key="14">
    <source>
        <dbReference type="PROSITE" id="PS51462"/>
    </source>
</evidence>
<evidence type="ECO:0000256" key="7">
    <source>
        <dbReference type="ARBA" id="ARBA00022801"/>
    </source>
</evidence>
<keyword evidence="7 12" id="KW-0378">Hydrolase</keyword>
<dbReference type="PANTHER" id="PTHR47707">
    <property type="entry name" value="8-OXO-DGTP DIPHOSPHATASE"/>
    <property type="match status" value="1"/>
</dbReference>
<dbReference type="InterPro" id="IPR015797">
    <property type="entry name" value="NUDIX_hydrolase-like_dom_sf"/>
</dbReference>
<dbReference type="Proteomes" id="UP001596097">
    <property type="component" value="Unassembled WGS sequence"/>
</dbReference>
<evidence type="ECO:0000256" key="10">
    <source>
        <dbReference type="ARBA" id="ARBA00035861"/>
    </source>
</evidence>
<keyword evidence="8" id="KW-0460">Magnesium</keyword>
<proteinExistence type="inferred from homology"/>
<feature type="domain" description="Nudix hydrolase" evidence="14">
    <location>
        <begin position="10"/>
        <end position="133"/>
    </location>
</feature>
<feature type="region of interest" description="Disordered" evidence="13">
    <location>
        <begin position="216"/>
        <end position="238"/>
    </location>
</feature>
<reference evidence="16" key="1">
    <citation type="journal article" date="2019" name="Int. J. Syst. Evol. Microbiol.">
        <title>The Global Catalogue of Microorganisms (GCM) 10K type strain sequencing project: providing services to taxonomists for standard genome sequencing and annotation.</title>
        <authorList>
            <consortium name="The Broad Institute Genomics Platform"/>
            <consortium name="The Broad Institute Genome Sequencing Center for Infectious Disease"/>
            <person name="Wu L."/>
            <person name="Ma J."/>
        </authorList>
    </citation>
    <scope>NUCLEOTIDE SEQUENCE [LARGE SCALE GENOMIC DNA]</scope>
    <source>
        <strain evidence="16">CGMCC 4.7198</strain>
    </source>
</reference>
<comment type="similarity">
    <text evidence="2 12">Belongs to the Nudix hydrolase family.</text>
</comment>
<dbReference type="InterPro" id="IPR047127">
    <property type="entry name" value="MutT-like"/>
</dbReference>
<evidence type="ECO:0000256" key="2">
    <source>
        <dbReference type="ARBA" id="ARBA00005582"/>
    </source>
</evidence>
<dbReference type="InterPro" id="IPR020476">
    <property type="entry name" value="Nudix_hydrolase"/>
</dbReference>
<dbReference type="Pfam" id="PF00293">
    <property type="entry name" value="NUDIX"/>
    <property type="match status" value="1"/>
</dbReference>
<dbReference type="RefSeq" id="WP_228552886.1">
    <property type="nucleotide sequence ID" value="NZ_JBHSQL010000001.1"/>
</dbReference>
<evidence type="ECO:0000256" key="8">
    <source>
        <dbReference type="ARBA" id="ARBA00022842"/>
    </source>
</evidence>
<dbReference type="PROSITE" id="PS00893">
    <property type="entry name" value="NUDIX_BOX"/>
    <property type="match status" value="1"/>
</dbReference>
<evidence type="ECO:0000256" key="12">
    <source>
        <dbReference type="RuleBase" id="RU003476"/>
    </source>
</evidence>
<evidence type="ECO:0000313" key="15">
    <source>
        <dbReference type="EMBL" id="MFC6148061.1"/>
    </source>
</evidence>
<dbReference type="PANTHER" id="PTHR47707:SF1">
    <property type="entry name" value="NUDIX HYDROLASE FAMILY PROTEIN"/>
    <property type="match status" value="1"/>
</dbReference>
<dbReference type="InterPro" id="IPR000086">
    <property type="entry name" value="NUDIX_hydrolase_dom"/>
</dbReference>